<keyword evidence="4" id="KW-0256">Endoplasmic reticulum</keyword>
<reference evidence="9" key="1">
    <citation type="journal article" date="2011" name="PLoS Pathog.">
        <title>Comparative genomics yields insights into niche adaptation of plant vascular wilt pathogens.</title>
        <authorList>
            <person name="Klosterman S.J."/>
            <person name="Subbarao K.V."/>
            <person name="Kang S."/>
            <person name="Veronese P."/>
            <person name="Gold S.E."/>
            <person name="Thomma B.P.H.J."/>
            <person name="Chen Z."/>
            <person name="Henrissat B."/>
            <person name="Lee Y.-H."/>
            <person name="Park J."/>
            <person name="Garcia-Pedrajas M.D."/>
            <person name="Barbara D.J."/>
            <person name="Anchieta A."/>
            <person name="de Jonge R."/>
            <person name="Santhanam P."/>
            <person name="Maruthachalam K."/>
            <person name="Atallah Z."/>
            <person name="Amyotte S.G."/>
            <person name="Paz Z."/>
            <person name="Inderbitzin P."/>
            <person name="Hayes R.J."/>
            <person name="Heiman D.I."/>
            <person name="Young S."/>
            <person name="Zeng Q."/>
            <person name="Engels R."/>
            <person name="Galagan J."/>
            <person name="Cuomo C.A."/>
            <person name="Dobinson K.F."/>
            <person name="Ma L.-J."/>
        </authorList>
    </citation>
    <scope>NUCLEOTIDE SEQUENCE [LARGE SCALE GENOMIC DNA]</scope>
    <source>
        <strain evidence="9">VaMs.102 / ATCC MYA-4576 / FGSC 10136</strain>
    </source>
</reference>
<dbReference type="GO" id="GO:0016301">
    <property type="term" value="F:kinase activity"/>
    <property type="evidence" value="ECO:0007669"/>
    <property type="project" value="UniProtKB-KW"/>
</dbReference>
<evidence type="ECO:0000256" key="3">
    <source>
        <dbReference type="ARBA" id="ARBA00022837"/>
    </source>
</evidence>
<feature type="compositionally biased region" description="Polar residues" evidence="5">
    <location>
        <begin position="828"/>
        <end position="853"/>
    </location>
</feature>
<evidence type="ECO:0000256" key="4">
    <source>
        <dbReference type="PIRNR" id="PIRNR017209"/>
    </source>
</evidence>
<feature type="transmembrane region" description="Helical" evidence="6">
    <location>
        <begin position="183"/>
        <end position="204"/>
    </location>
</feature>
<organism evidence="9">
    <name type="scientific">Verticillium alfalfae (strain VaMs.102 / ATCC MYA-4576 / FGSC 10136)</name>
    <name type="common">Verticillium wilt of alfalfa</name>
    <name type="synonym">Verticillium albo-atrum</name>
    <dbReference type="NCBI Taxonomy" id="526221"/>
    <lineage>
        <taxon>Eukaryota</taxon>
        <taxon>Fungi</taxon>
        <taxon>Dikarya</taxon>
        <taxon>Ascomycota</taxon>
        <taxon>Pezizomycotina</taxon>
        <taxon>Sordariomycetes</taxon>
        <taxon>Hypocreomycetidae</taxon>
        <taxon>Glomerellales</taxon>
        <taxon>Plectosphaerellaceae</taxon>
        <taxon>Verticillium</taxon>
    </lineage>
</organism>
<evidence type="ECO:0000259" key="7">
    <source>
        <dbReference type="PROSITE" id="PS50222"/>
    </source>
</evidence>
<evidence type="ECO:0000256" key="2">
    <source>
        <dbReference type="ARBA" id="ARBA00008017"/>
    </source>
</evidence>
<keyword evidence="4 6" id="KW-0472">Membrane</keyword>
<protein>
    <recommendedName>
        <fullName evidence="4">Mechanosensitive ion channel protein</fullName>
    </recommendedName>
</protein>
<evidence type="ECO:0000256" key="5">
    <source>
        <dbReference type="SAM" id="MobiDB-lite"/>
    </source>
</evidence>
<dbReference type="InterPro" id="IPR002048">
    <property type="entry name" value="EF_hand_dom"/>
</dbReference>
<dbReference type="InterPro" id="IPR018247">
    <property type="entry name" value="EF_Hand_1_Ca_BS"/>
</dbReference>
<dbReference type="GO" id="GO:0005262">
    <property type="term" value="F:calcium channel activity"/>
    <property type="evidence" value="ECO:0007669"/>
    <property type="project" value="TreeGrafter"/>
</dbReference>
<sequence length="883" mass="96570">MVQDQGIPLTQVKSHASSTGARRPNMNIAMDGSGSGQETPDEKQQLHARGRAGRRKGKALSRNDTGGSEEVSLNAMGRLYKKIIGASVVTRYLVYIIPIGILLAIPLVVLPITGHRNDLPVGRSSKDGDGNRTPGPALFRLFLWIEIAWLTLWAGKVVAWLLPRVFMFVVGVVSTGTRKYATVLQNLQIPMSFFFWALASWLTFRGLFGGFNNVHWVKVIVTILGALFSSAAVYLAEKAIVQLIGISYHQRSFALRIKACKREVHLLGLLYDASRTLFPMYCAEFEEDDDIISDSILAQTGKKVGGAAVPLKFVGNIGRVGDKVTAAFGNVASEITGKQVFNPNSAHSIVIEALEKTKSSEALARRIWMAFVCEGNDSLYLEDVQEVLGPSYKDEAEEAFNAIDGDMNGDISLDEMTRSIVEVSKERKAITEGMKDIGQALRVFDKGFDVRGSSSSSSSSSSRGSRAASLRLLLLLARPSCRCLSSSPSPRKSSSVPASFLFVKHPYDVGDRVDIQGSEKLQLVVDKISLLYTVFTRIDKMQVVQVPNIVLNNLWIENVSRSKAMKEVITIHISYDTSFEDIETLRHEMEAFVRHSDNSRDFQPDVAMGVSSVGDLDKLALDVVIKHKSNWHNEIVRATRRSKFMCALVLSLKKVPIYAPGGGAEALGGPTNPTYSVSVSDEIAAASRDEAAKKKEAARLIPHETETAAGADSDSTKERQAMAGLNVRDPADGEEWGYRLGDDQTPSDVRGRRSEDHRRSNDMDRSHSELVKRASTRGGRRKAGEGLSNLSLVDSRQPEGHGAHLAPTTSRLQTYDEESSTEAYGSGYHNNTTGVNRMPSSAYSFTAGNNLSPVESRPHPLQSQPYGRQGQGQGQNQGPAPQR</sequence>
<keyword evidence="9" id="KW-1185">Reference proteome</keyword>
<gene>
    <name evidence="8" type="ORF">VDBG_05255</name>
</gene>
<feature type="compositionally biased region" description="Polar residues" evidence="5">
    <location>
        <begin position="11"/>
        <end position="20"/>
    </location>
</feature>
<feature type="compositionally biased region" description="Basic and acidic residues" evidence="5">
    <location>
        <begin position="688"/>
        <end position="706"/>
    </location>
</feature>
<feature type="compositionally biased region" description="Basic residues" evidence="5">
    <location>
        <begin position="46"/>
        <end position="59"/>
    </location>
</feature>
<evidence type="ECO:0000256" key="1">
    <source>
        <dbReference type="ARBA" id="ARBA00004127"/>
    </source>
</evidence>
<dbReference type="GO" id="GO:0006874">
    <property type="term" value="P:intracellular calcium ion homeostasis"/>
    <property type="evidence" value="ECO:0007669"/>
    <property type="project" value="TreeGrafter"/>
</dbReference>
<dbReference type="PANTHER" id="PTHR31323:SF14">
    <property type="entry name" value="MECHANOSENSITIVE ION CHANNEL PROTEIN MSY2"/>
    <property type="match status" value="1"/>
</dbReference>
<keyword evidence="3" id="KW-0106">Calcium</keyword>
<keyword evidence="6" id="KW-1133">Transmembrane helix</keyword>
<feature type="transmembrane region" description="Helical" evidence="6">
    <location>
        <begin position="92"/>
        <end position="112"/>
    </location>
</feature>
<feature type="compositionally biased region" description="Basic and acidic residues" evidence="5">
    <location>
        <begin position="749"/>
        <end position="772"/>
    </location>
</feature>
<dbReference type="PANTHER" id="PTHR31323">
    <property type="entry name" value="MECHANOSENSITIVE ION CHANNEL PROTEIN MSY2"/>
    <property type="match status" value="1"/>
</dbReference>
<dbReference type="RefSeq" id="XP_003004142.1">
    <property type="nucleotide sequence ID" value="XM_003004096.1"/>
</dbReference>
<evidence type="ECO:0000256" key="6">
    <source>
        <dbReference type="SAM" id="Phobius"/>
    </source>
</evidence>
<dbReference type="GO" id="GO:0005509">
    <property type="term" value="F:calcium ion binding"/>
    <property type="evidence" value="ECO:0007669"/>
    <property type="project" value="InterPro"/>
</dbReference>
<dbReference type="InterPro" id="IPR016688">
    <property type="entry name" value="MscS-like_plants/fungi"/>
</dbReference>
<evidence type="ECO:0000313" key="9">
    <source>
        <dbReference type="Proteomes" id="UP000008698"/>
    </source>
</evidence>
<proteinExistence type="inferred from homology"/>
<name>C9SKC8_VERA1</name>
<keyword evidence="8" id="KW-0418">Kinase</keyword>
<dbReference type="OMA" id="HSMHDVD"/>
<feature type="domain" description="EF-hand" evidence="7">
    <location>
        <begin position="391"/>
        <end position="426"/>
    </location>
</feature>
<dbReference type="InterPro" id="IPR011992">
    <property type="entry name" value="EF-hand-dom_pair"/>
</dbReference>
<dbReference type="PROSITE" id="PS50222">
    <property type="entry name" value="EF_HAND_2"/>
    <property type="match status" value="1"/>
</dbReference>
<evidence type="ECO:0000313" key="8">
    <source>
        <dbReference type="EMBL" id="EEY19146.1"/>
    </source>
</evidence>
<dbReference type="SUPFAM" id="SSF47473">
    <property type="entry name" value="EF-hand"/>
    <property type="match status" value="1"/>
</dbReference>
<dbReference type="OrthoDB" id="544685at2759"/>
<dbReference type="PIRSF" id="PIRSF017209">
    <property type="entry name" value="Memb_At2g17000_prd"/>
    <property type="match status" value="1"/>
</dbReference>
<comment type="subcellular location">
    <subcellularLocation>
        <location evidence="1">Endomembrane system</location>
        <topology evidence="1">Multi-pass membrane protein</topology>
    </subcellularLocation>
    <subcellularLocation>
        <location evidence="4">Endoplasmic reticulum membrane</location>
    </subcellularLocation>
</comment>
<feature type="region of interest" description="Disordered" evidence="5">
    <location>
        <begin position="688"/>
        <end position="883"/>
    </location>
</feature>
<dbReference type="InterPro" id="IPR058650">
    <property type="entry name" value="Msy1/2-like"/>
</dbReference>
<dbReference type="Proteomes" id="UP000008698">
    <property type="component" value="Unassembled WGS sequence"/>
</dbReference>
<dbReference type="EMBL" id="DS985219">
    <property type="protein sequence ID" value="EEY19146.1"/>
    <property type="molecule type" value="Genomic_DNA"/>
</dbReference>
<feature type="region of interest" description="Disordered" evidence="5">
    <location>
        <begin position="1"/>
        <end position="68"/>
    </location>
</feature>
<dbReference type="eggNOG" id="KOG4629">
    <property type="taxonomic scope" value="Eukaryota"/>
</dbReference>
<keyword evidence="8" id="KW-0808">Transferase</keyword>
<dbReference type="PROSITE" id="PS00018">
    <property type="entry name" value="EF_HAND_1"/>
    <property type="match status" value="1"/>
</dbReference>
<dbReference type="GeneID" id="9531121"/>
<feature type="transmembrane region" description="Helical" evidence="6">
    <location>
        <begin position="216"/>
        <end position="236"/>
    </location>
</feature>
<dbReference type="KEGG" id="val:VDBG_05255"/>
<accession>C9SKC8</accession>
<dbReference type="HOGENOM" id="CLU_010480_0_1_1"/>
<keyword evidence="6" id="KW-0812">Transmembrane</keyword>
<feature type="transmembrane region" description="Helical" evidence="6">
    <location>
        <begin position="141"/>
        <end position="162"/>
    </location>
</feature>
<dbReference type="Pfam" id="PF25886">
    <property type="entry name" value="Msy1"/>
    <property type="match status" value="1"/>
</dbReference>
<dbReference type="AlphaFoldDB" id="C9SKC8"/>
<dbReference type="GO" id="GO:0005789">
    <property type="term" value="C:endoplasmic reticulum membrane"/>
    <property type="evidence" value="ECO:0007669"/>
    <property type="project" value="UniProtKB-SubCell"/>
</dbReference>
<comment type="similarity">
    <text evidence="2 4">Belongs to the MscS (TC 1.A.23) family.</text>
</comment>